<evidence type="ECO:0000313" key="2">
    <source>
        <dbReference type="EMBL" id="CDR36345.1"/>
    </source>
</evidence>
<dbReference type="AlphaFoldDB" id="A0A061AGT6"/>
<dbReference type="NCBIfam" id="TIGR01489">
    <property type="entry name" value="DKMTPPase-SF"/>
    <property type="match status" value="1"/>
</dbReference>
<dbReference type="OrthoDB" id="10014216at2759"/>
<gene>
    <name evidence="2" type="ORF">CYFA0S_01e00694g</name>
</gene>
<reference evidence="2" key="1">
    <citation type="journal article" date="2014" name="Genome Announc.">
        <title>Genome sequence of the yeast Cyberlindnera fabianii (Hansenula fabianii).</title>
        <authorList>
            <person name="Freel K.C."/>
            <person name="Sarilar V."/>
            <person name="Neuveglise C."/>
            <person name="Devillers H."/>
            <person name="Friedrich A."/>
            <person name="Schacherer J."/>
        </authorList>
    </citation>
    <scope>NUCLEOTIDE SEQUENCE</scope>
    <source>
        <strain evidence="2">YJS4271</strain>
    </source>
</reference>
<dbReference type="InterPro" id="IPR006384">
    <property type="entry name" value="HAD_hydro_PyrdxlP_Pase-like"/>
</dbReference>
<dbReference type="VEuPathDB" id="FungiDB:BON22_0806"/>
<dbReference type="Gene3D" id="3.90.1470.20">
    <property type="match status" value="1"/>
</dbReference>
<protein>
    <submittedName>
        <fullName evidence="2">CYFA0S01e00694g1_1</fullName>
    </submittedName>
</protein>
<dbReference type="NCBIfam" id="TIGR01488">
    <property type="entry name" value="HAD-SF-IB"/>
    <property type="match status" value="1"/>
</dbReference>
<dbReference type="Gene3D" id="3.40.50.1000">
    <property type="entry name" value="HAD superfamily/HAD-like"/>
    <property type="match status" value="1"/>
</dbReference>
<dbReference type="PANTHER" id="PTHR28181">
    <property type="entry name" value="UPF0655 PROTEIN YCR015C"/>
    <property type="match status" value="1"/>
</dbReference>
<dbReference type="InterPro" id="IPR050849">
    <property type="entry name" value="HAD-like_hydrolase_phosphatase"/>
</dbReference>
<name>A0A061AGT6_CYBFA</name>
<organism evidence="2">
    <name type="scientific">Cyberlindnera fabianii</name>
    <name type="common">Yeast</name>
    <name type="synonym">Hansenula fabianii</name>
    <dbReference type="NCBI Taxonomy" id="36022"/>
    <lineage>
        <taxon>Eukaryota</taxon>
        <taxon>Fungi</taxon>
        <taxon>Dikarya</taxon>
        <taxon>Ascomycota</taxon>
        <taxon>Saccharomycotina</taxon>
        <taxon>Saccharomycetes</taxon>
        <taxon>Phaffomycetales</taxon>
        <taxon>Phaffomycetaceae</taxon>
        <taxon>Cyberlindnera</taxon>
    </lineage>
</organism>
<dbReference type="InterPro" id="IPR036412">
    <property type="entry name" value="HAD-like_sf"/>
</dbReference>
<dbReference type="PANTHER" id="PTHR28181:SF2">
    <property type="entry name" value="PHOSPHORIC MONOESTER HYDROLASE"/>
    <property type="match status" value="1"/>
</dbReference>
<dbReference type="EMBL" id="LK052886">
    <property type="protein sequence ID" value="CDR36345.1"/>
    <property type="molecule type" value="Genomic_DNA"/>
</dbReference>
<dbReference type="SUPFAM" id="SSF56784">
    <property type="entry name" value="HAD-like"/>
    <property type="match status" value="1"/>
</dbReference>
<dbReference type="GO" id="GO:0016791">
    <property type="term" value="F:phosphatase activity"/>
    <property type="evidence" value="ECO:0007669"/>
    <property type="project" value="InterPro"/>
</dbReference>
<dbReference type="InterPro" id="IPR023214">
    <property type="entry name" value="HAD_sf"/>
</dbReference>
<sequence>MSFVKEYADKKAIIFTDFDGTVTLQDSNDYLTENLGFGLEKRLELNDKILNGTISFREAFSLMLESIPTPFDECIQYLLKNIQLDPGFKEIFHWAQENDIPIIVVSSGMKPIIRALLENLVGEDSIDKIEIVSNDCKVNPDNSWEIVYRDETPFGHDKSRAIKPYREARNAAGSKQVLFYCGDGVSDLSAARETDLLFAKRGKDLVTICRRDLIPFTQFDSFKDILANMKSILSGVKTIDDLDENKP</sequence>
<accession>A0A061AGT6</accession>
<dbReference type="PhylomeDB" id="A0A061AGT6"/>
<proteinExistence type="predicted"/>
<keyword evidence="1" id="KW-0378">Hydrolase</keyword>
<dbReference type="Pfam" id="PF12710">
    <property type="entry name" value="HAD"/>
    <property type="match status" value="1"/>
</dbReference>
<evidence type="ECO:0000256" key="1">
    <source>
        <dbReference type="ARBA" id="ARBA00022801"/>
    </source>
</evidence>